<dbReference type="PROSITE" id="PS50893">
    <property type="entry name" value="ABC_TRANSPORTER_2"/>
    <property type="match status" value="1"/>
</dbReference>
<evidence type="ECO:0000256" key="1">
    <source>
        <dbReference type="ARBA" id="ARBA00005417"/>
    </source>
</evidence>
<proteinExistence type="inferred from homology"/>
<dbReference type="GO" id="GO:0043190">
    <property type="term" value="C:ATP-binding cassette (ABC) transporter complex"/>
    <property type="evidence" value="ECO:0007669"/>
    <property type="project" value="InterPro"/>
</dbReference>
<keyword evidence="2" id="KW-0813">Transport</keyword>
<evidence type="ECO:0000256" key="3">
    <source>
        <dbReference type="ARBA" id="ARBA00022741"/>
    </source>
</evidence>
<dbReference type="GO" id="GO:0016887">
    <property type="term" value="F:ATP hydrolysis activity"/>
    <property type="evidence" value="ECO:0007669"/>
    <property type="project" value="InterPro"/>
</dbReference>
<feature type="domain" description="ABC transporter" evidence="5">
    <location>
        <begin position="5"/>
        <end position="235"/>
    </location>
</feature>
<protein>
    <submittedName>
        <fullName evidence="6">ABC transporter ATP-binding protein</fullName>
    </submittedName>
</protein>
<reference evidence="6 7" key="1">
    <citation type="submission" date="2018-10" db="EMBL/GenBank/DDBJ databases">
        <title>Xanthobacter tagetidis genome sequencing and assembly.</title>
        <authorList>
            <person name="Maclea K.S."/>
            <person name="Goen A.E."/>
            <person name="Fatima S.A."/>
        </authorList>
    </citation>
    <scope>NUCLEOTIDE SEQUENCE [LARGE SCALE GENOMIC DNA]</scope>
    <source>
        <strain evidence="6 7">ATCC 700314</strain>
    </source>
</reference>
<evidence type="ECO:0000259" key="5">
    <source>
        <dbReference type="PROSITE" id="PS50893"/>
    </source>
</evidence>
<dbReference type="GO" id="GO:0015697">
    <property type="term" value="P:quaternary ammonium group transport"/>
    <property type="evidence" value="ECO:0007669"/>
    <property type="project" value="UniProtKB-ARBA"/>
</dbReference>
<dbReference type="RefSeq" id="WP_121624561.1">
    <property type="nucleotide sequence ID" value="NZ_JACIIW010000011.1"/>
</dbReference>
<dbReference type="OrthoDB" id="9802264at2"/>
<organism evidence="6 7">
    <name type="scientific">Xanthobacter tagetidis</name>
    <dbReference type="NCBI Taxonomy" id="60216"/>
    <lineage>
        <taxon>Bacteria</taxon>
        <taxon>Pseudomonadati</taxon>
        <taxon>Pseudomonadota</taxon>
        <taxon>Alphaproteobacteria</taxon>
        <taxon>Hyphomicrobiales</taxon>
        <taxon>Xanthobacteraceae</taxon>
        <taxon>Xanthobacter</taxon>
    </lineage>
</organism>
<dbReference type="SMART" id="SM00382">
    <property type="entry name" value="AAA"/>
    <property type="match status" value="1"/>
</dbReference>
<dbReference type="PANTHER" id="PTHR42781">
    <property type="entry name" value="SPERMIDINE/PUTRESCINE IMPORT ATP-BINDING PROTEIN POTA"/>
    <property type="match status" value="1"/>
</dbReference>
<dbReference type="FunFam" id="3.40.50.300:FF:000425">
    <property type="entry name" value="Probable ABC transporter, ATP-binding subunit"/>
    <property type="match status" value="1"/>
</dbReference>
<dbReference type="Pfam" id="PF00005">
    <property type="entry name" value="ABC_tran"/>
    <property type="match status" value="1"/>
</dbReference>
<dbReference type="InterPro" id="IPR003439">
    <property type="entry name" value="ABC_transporter-like_ATP-bd"/>
</dbReference>
<dbReference type="Gene3D" id="3.40.50.300">
    <property type="entry name" value="P-loop containing nucleotide triphosphate hydrolases"/>
    <property type="match status" value="1"/>
</dbReference>
<comment type="similarity">
    <text evidence="1">Belongs to the ABC transporter superfamily.</text>
</comment>
<dbReference type="PANTHER" id="PTHR42781:SF4">
    <property type="entry name" value="SPERMIDINE_PUTRESCINE IMPORT ATP-BINDING PROTEIN POTA"/>
    <property type="match status" value="1"/>
</dbReference>
<evidence type="ECO:0000256" key="4">
    <source>
        <dbReference type="ARBA" id="ARBA00022840"/>
    </source>
</evidence>
<dbReference type="AlphaFoldDB" id="A0A3L7A4W5"/>
<dbReference type="SUPFAM" id="SSF50331">
    <property type="entry name" value="MOP-like"/>
    <property type="match status" value="1"/>
</dbReference>
<dbReference type="InterPro" id="IPR050093">
    <property type="entry name" value="ABC_SmlMolc_Importer"/>
</dbReference>
<dbReference type="Pfam" id="PF08402">
    <property type="entry name" value="TOBE_2"/>
    <property type="match status" value="1"/>
</dbReference>
<evidence type="ECO:0000313" key="6">
    <source>
        <dbReference type="EMBL" id="RLP75095.1"/>
    </source>
</evidence>
<dbReference type="GO" id="GO:0022857">
    <property type="term" value="F:transmembrane transporter activity"/>
    <property type="evidence" value="ECO:0007669"/>
    <property type="project" value="InterPro"/>
</dbReference>
<sequence>MGSRLSIAGLTKAFSGKTVLDDMSLAIGEGEFISLLGPSGCGKTTTLNLVAGFFAPDGGSIALDGRDITGLPTYQRGVSMVFQNYALFPHMSVAQNIGFGLRMRGENAAAIAARVEEMLALVQLPGVADRYPRQLSGGQQQRIGLARALAVHPGLMLLDEPMSNLDAKLRREMQLELREILAKVGTTTLYVTHDQEEALAMSDRVVVMNGGRVEQMGTPTDIYHAPRTRFVAGFVGESNFVPAEVLGIEGDQARVRIGPVHQARVMLRNARPDAGGRLTLLVRPEHIHIGAPGTDALPATIRAVAFGGPSVRLRAEAEGLPALDCEAASNWAGDLKSGDAVGLRIADDAWYVMPAEAGR</sequence>
<dbReference type="InterPro" id="IPR003593">
    <property type="entry name" value="AAA+_ATPase"/>
</dbReference>
<dbReference type="InterPro" id="IPR017871">
    <property type="entry name" value="ABC_transporter-like_CS"/>
</dbReference>
<keyword evidence="7" id="KW-1185">Reference proteome</keyword>
<dbReference type="SUPFAM" id="SSF52540">
    <property type="entry name" value="P-loop containing nucleoside triphosphate hydrolases"/>
    <property type="match status" value="1"/>
</dbReference>
<dbReference type="InterPro" id="IPR008995">
    <property type="entry name" value="Mo/tungstate-bd_C_term_dom"/>
</dbReference>
<dbReference type="InterPro" id="IPR013611">
    <property type="entry name" value="Transp-assoc_OB_typ2"/>
</dbReference>
<evidence type="ECO:0000256" key="2">
    <source>
        <dbReference type="ARBA" id="ARBA00022448"/>
    </source>
</evidence>
<keyword evidence="4 6" id="KW-0067">ATP-binding</keyword>
<name>A0A3L7A4W5_9HYPH</name>
<accession>A0A3L7A4W5</accession>
<dbReference type="Gene3D" id="2.40.50.100">
    <property type="match status" value="1"/>
</dbReference>
<keyword evidence="3" id="KW-0547">Nucleotide-binding</keyword>
<dbReference type="EMBL" id="RCTF01000016">
    <property type="protein sequence ID" value="RLP75095.1"/>
    <property type="molecule type" value="Genomic_DNA"/>
</dbReference>
<dbReference type="Proteomes" id="UP000269692">
    <property type="component" value="Unassembled WGS sequence"/>
</dbReference>
<dbReference type="GO" id="GO:0005524">
    <property type="term" value="F:ATP binding"/>
    <property type="evidence" value="ECO:0007669"/>
    <property type="project" value="UniProtKB-KW"/>
</dbReference>
<dbReference type="PROSITE" id="PS00211">
    <property type="entry name" value="ABC_TRANSPORTER_1"/>
    <property type="match status" value="1"/>
</dbReference>
<gene>
    <name evidence="6" type="ORF">D9R14_17085</name>
</gene>
<evidence type="ECO:0000313" key="7">
    <source>
        <dbReference type="Proteomes" id="UP000269692"/>
    </source>
</evidence>
<comment type="caution">
    <text evidence="6">The sequence shown here is derived from an EMBL/GenBank/DDBJ whole genome shotgun (WGS) entry which is preliminary data.</text>
</comment>
<dbReference type="InterPro" id="IPR027417">
    <property type="entry name" value="P-loop_NTPase"/>
</dbReference>